<keyword evidence="3" id="KW-1185">Reference proteome</keyword>
<accession>A0ABN6YDU8</accession>
<evidence type="ECO:0000256" key="1">
    <source>
        <dbReference type="SAM" id="MobiDB-lite"/>
    </source>
</evidence>
<organism evidence="2 3">
    <name type="scientific">Agromyces marinus</name>
    <dbReference type="NCBI Taxonomy" id="1389020"/>
    <lineage>
        <taxon>Bacteria</taxon>
        <taxon>Bacillati</taxon>
        <taxon>Actinomycetota</taxon>
        <taxon>Actinomycetes</taxon>
        <taxon>Micrococcales</taxon>
        <taxon>Microbacteriaceae</taxon>
        <taxon>Agromyces</taxon>
    </lineage>
</organism>
<proteinExistence type="predicted"/>
<reference evidence="3" key="1">
    <citation type="journal article" date="2019" name="Int. J. Syst. Evol. Microbiol.">
        <title>The Global Catalogue of Microorganisms (GCM) 10K type strain sequencing project: providing services to taxonomists for standard genome sequencing and annotation.</title>
        <authorList>
            <consortium name="The Broad Institute Genomics Platform"/>
            <consortium name="The Broad Institute Genome Sequencing Center for Infectious Disease"/>
            <person name="Wu L."/>
            <person name="Ma J."/>
        </authorList>
    </citation>
    <scope>NUCLEOTIDE SEQUENCE [LARGE SCALE GENOMIC DNA]</scope>
    <source>
        <strain evidence="3">NBRC 109019</strain>
    </source>
</reference>
<protein>
    <submittedName>
        <fullName evidence="2">Uncharacterized protein</fullName>
    </submittedName>
</protein>
<evidence type="ECO:0000313" key="2">
    <source>
        <dbReference type="EMBL" id="BDZ55612.1"/>
    </source>
</evidence>
<evidence type="ECO:0000313" key="3">
    <source>
        <dbReference type="Proteomes" id="UP001321477"/>
    </source>
</evidence>
<sequence>MFRGEARIGSEPVDVLAIPVGDLPAAAPGAGSVLSAAVLDALGDGPRGAALEAGHPVRLEVSVTDPSGPRPGPAPARLHPPRR</sequence>
<dbReference type="Proteomes" id="UP001321477">
    <property type="component" value="Chromosome"/>
</dbReference>
<dbReference type="RefSeq" id="WP_286329074.1">
    <property type="nucleotide sequence ID" value="NZ_AP027734.1"/>
</dbReference>
<dbReference type="EMBL" id="AP027734">
    <property type="protein sequence ID" value="BDZ55612.1"/>
    <property type="molecule type" value="Genomic_DNA"/>
</dbReference>
<feature type="region of interest" description="Disordered" evidence="1">
    <location>
        <begin position="61"/>
        <end position="83"/>
    </location>
</feature>
<name>A0ABN6YDU8_9MICO</name>
<gene>
    <name evidence="2" type="ORF">GCM10025870_26850</name>
</gene>